<feature type="active site" description="Proton acceptor" evidence="10 12">
    <location>
        <position position="36"/>
    </location>
</feature>
<dbReference type="InterPro" id="IPR000056">
    <property type="entry name" value="Ribul_P_3_epim-like"/>
</dbReference>
<evidence type="ECO:0000313" key="15">
    <source>
        <dbReference type="EMBL" id="SDE88600.1"/>
    </source>
</evidence>
<dbReference type="Pfam" id="PF00834">
    <property type="entry name" value="Ribul_P_3_epim"/>
    <property type="match status" value="1"/>
</dbReference>
<dbReference type="OrthoDB" id="1645589at2"/>
<evidence type="ECO:0000256" key="13">
    <source>
        <dbReference type="PIRSR" id="PIRSR001461-2"/>
    </source>
</evidence>
<dbReference type="STRING" id="641691.SAMN05421636_108183"/>
<dbReference type="PIRSF" id="PIRSF001461">
    <property type="entry name" value="RPE"/>
    <property type="match status" value="1"/>
</dbReference>
<dbReference type="GO" id="GO:0006098">
    <property type="term" value="P:pentose-phosphate shunt"/>
    <property type="evidence" value="ECO:0007669"/>
    <property type="project" value="UniProtKB-UniRule"/>
</dbReference>
<dbReference type="GO" id="GO:0019323">
    <property type="term" value="P:pentose catabolic process"/>
    <property type="evidence" value="ECO:0007669"/>
    <property type="project" value="UniProtKB-UniRule"/>
</dbReference>
<evidence type="ECO:0000256" key="3">
    <source>
        <dbReference type="ARBA" id="ARBA00001941"/>
    </source>
</evidence>
<gene>
    <name evidence="10" type="primary">rpe</name>
    <name evidence="15" type="ORF">SAMN05421636_108183</name>
</gene>
<comment type="cofactor">
    <cofactor evidence="5">
        <name>Fe(2+)</name>
        <dbReference type="ChEBI" id="CHEBI:29033"/>
    </cofactor>
</comment>
<feature type="binding site" evidence="10 13">
    <location>
        <position position="34"/>
    </location>
    <ligand>
        <name>a divalent metal cation</name>
        <dbReference type="ChEBI" id="CHEBI:60240"/>
    </ligand>
</feature>
<comment type="catalytic activity">
    <reaction evidence="1 10 11">
        <text>D-ribulose 5-phosphate = D-xylulose 5-phosphate</text>
        <dbReference type="Rhea" id="RHEA:13677"/>
        <dbReference type="ChEBI" id="CHEBI:57737"/>
        <dbReference type="ChEBI" id="CHEBI:58121"/>
        <dbReference type="EC" id="5.1.3.1"/>
    </reaction>
</comment>
<proteinExistence type="inferred from homology"/>
<keyword evidence="13" id="KW-0170">Cobalt</keyword>
<comment type="similarity">
    <text evidence="6 10 11">Belongs to the ribulose-phosphate 3-epimerase family.</text>
</comment>
<protein>
    <recommendedName>
        <fullName evidence="7 10">Ribulose-phosphate 3-epimerase</fullName>
        <ecNumber evidence="7 10">5.1.3.1</ecNumber>
    </recommendedName>
</protein>
<dbReference type="PANTHER" id="PTHR11749">
    <property type="entry name" value="RIBULOSE-5-PHOSPHATE-3-EPIMERASE"/>
    <property type="match status" value="1"/>
</dbReference>
<sequence>MSETKIAPSLLAADFGNLQRDIELVNKSEADWHHIDIMDGLFVPNISYGMPVVKTIAQYATKPLDVHLMIVDPDRYIKTFAELGATNLTVHYEACTHLHRTIQAIKAEGMKAGVALNPHTNILLLEDVIKDIDVVLVMSVNPGFGGQSFIENTYEKVRALRELITNKKSKALIEIDGGVTSKNAKNLVKAGADVLVAGSFVFKSDDPTATIKELKESADQ</sequence>
<feature type="binding site" evidence="10 14">
    <location>
        <position position="9"/>
    </location>
    <ligand>
        <name>substrate</name>
    </ligand>
</feature>
<evidence type="ECO:0000256" key="7">
    <source>
        <dbReference type="ARBA" id="ARBA00013188"/>
    </source>
</evidence>
<feature type="binding site" evidence="10 13">
    <location>
        <position position="36"/>
    </location>
    <ligand>
        <name>a divalent metal cation</name>
        <dbReference type="ChEBI" id="CHEBI:60240"/>
    </ligand>
</feature>
<comment type="cofactor">
    <cofactor evidence="2">
        <name>Mn(2+)</name>
        <dbReference type="ChEBI" id="CHEBI:29035"/>
    </cofactor>
</comment>
<feature type="binding site" evidence="10 13">
    <location>
        <position position="67"/>
    </location>
    <ligand>
        <name>a divalent metal cation</name>
        <dbReference type="ChEBI" id="CHEBI:60240"/>
    </ligand>
</feature>
<dbReference type="FunFam" id="3.20.20.70:FF:000004">
    <property type="entry name" value="Ribulose-phosphate 3-epimerase"/>
    <property type="match status" value="1"/>
</dbReference>
<dbReference type="SUPFAM" id="SSF51366">
    <property type="entry name" value="Ribulose-phoshate binding barrel"/>
    <property type="match status" value="1"/>
</dbReference>
<dbReference type="AlphaFoldDB" id="A0A1G7GKE3"/>
<comment type="function">
    <text evidence="10">Catalyzes the reversible epimerization of D-ribulose 5-phosphate to D-xylulose 5-phosphate.</text>
</comment>
<evidence type="ECO:0000313" key="16">
    <source>
        <dbReference type="Proteomes" id="UP000199109"/>
    </source>
</evidence>
<dbReference type="InterPro" id="IPR013785">
    <property type="entry name" value="Aldolase_TIM"/>
</dbReference>
<evidence type="ECO:0000256" key="9">
    <source>
        <dbReference type="ARBA" id="ARBA00023235"/>
    </source>
</evidence>
<dbReference type="NCBIfam" id="TIGR01163">
    <property type="entry name" value="rpe"/>
    <property type="match status" value="1"/>
</dbReference>
<keyword evidence="10 11" id="KW-0119">Carbohydrate metabolism</keyword>
<dbReference type="RefSeq" id="WP_091871754.1">
    <property type="nucleotide sequence ID" value="NZ_FNAO01000008.1"/>
</dbReference>
<name>A0A1G7GKE3_9FLAO</name>
<evidence type="ECO:0000256" key="12">
    <source>
        <dbReference type="PIRSR" id="PIRSR001461-1"/>
    </source>
</evidence>
<feature type="binding site" evidence="10 14">
    <location>
        <begin position="198"/>
        <end position="199"/>
    </location>
    <ligand>
        <name>substrate</name>
    </ligand>
</feature>
<comment type="cofactor">
    <cofactor evidence="3">
        <name>Co(2+)</name>
        <dbReference type="ChEBI" id="CHEBI:48828"/>
    </cofactor>
</comment>
<comment type="cofactor">
    <cofactor evidence="4">
        <name>Zn(2+)</name>
        <dbReference type="ChEBI" id="CHEBI:29105"/>
    </cofactor>
</comment>
<dbReference type="InterPro" id="IPR011060">
    <property type="entry name" value="RibuloseP-bd_barrel"/>
</dbReference>
<comment type="cofactor">
    <cofactor evidence="10 13">
        <name>a divalent metal cation</name>
        <dbReference type="ChEBI" id="CHEBI:60240"/>
    </cofactor>
    <text evidence="10 13">Binds 1 divalent metal cation per subunit.</text>
</comment>
<evidence type="ECO:0000256" key="5">
    <source>
        <dbReference type="ARBA" id="ARBA00001954"/>
    </source>
</evidence>
<evidence type="ECO:0000256" key="11">
    <source>
        <dbReference type="PIRNR" id="PIRNR001461"/>
    </source>
</evidence>
<dbReference type="CDD" id="cd00429">
    <property type="entry name" value="RPE"/>
    <property type="match status" value="1"/>
</dbReference>
<dbReference type="EMBL" id="FNAO01000008">
    <property type="protein sequence ID" value="SDE88600.1"/>
    <property type="molecule type" value="Genomic_DNA"/>
</dbReference>
<dbReference type="EC" id="5.1.3.1" evidence="7 10"/>
<evidence type="ECO:0000256" key="8">
    <source>
        <dbReference type="ARBA" id="ARBA00022723"/>
    </source>
</evidence>
<keyword evidence="13" id="KW-0862">Zinc</keyword>
<dbReference type="NCBIfam" id="NF004076">
    <property type="entry name" value="PRK05581.1-4"/>
    <property type="match status" value="1"/>
</dbReference>
<feature type="active site" description="Proton donor" evidence="10 12">
    <location>
        <position position="176"/>
    </location>
</feature>
<feature type="binding site" evidence="10 14">
    <location>
        <position position="67"/>
    </location>
    <ligand>
        <name>substrate</name>
    </ligand>
</feature>
<feature type="binding site" evidence="14">
    <location>
        <position position="178"/>
    </location>
    <ligand>
        <name>substrate</name>
    </ligand>
</feature>
<dbReference type="InterPro" id="IPR026019">
    <property type="entry name" value="Ribul_P_3_epim"/>
</dbReference>
<evidence type="ECO:0000256" key="10">
    <source>
        <dbReference type="HAMAP-Rule" id="MF_02227"/>
    </source>
</evidence>
<organism evidence="15 16">
    <name type="scientific">Pricia antarctica</name>
    <dbReference type="NCBI Taxonomy" id="641691"/>
    <lineage>
        <taxon>Bacteria</taxon>
        <taxon>Pseudomonadati</taxon>
        <taxon>Bacteroidota</taxon>
        <taxon>Flavobacteriia</taxon>
        <taxon>Flavobacteriales</taxon>
        <taxon>Flavobacteriaceae</taxon>
        <taxon>Pricia</taxon>
    </lineage>
</organism>
<feature type="binding site" evidence="10 13">
    <location>
        <position position="176"/>
    </location>
    <ligand>
        <name>a divalent metal cation</name>
        <dbReference type="ChEBI" id="CHEBI:60240"/>
    </ligand>
</feature>
<dbReference type="HAMAP" id="MF_02227">
    <property type="entry name" value="RPE"/>
    <property type="match status" value="1"/>
</dbReference>
<evidence type="ECO:0000256" key="14">
    <source>
        <dbReference type="PIRSR" id="PIRSR001461-3"/>
    </source>
</evidence>
<reference evidence="15 16" key="1">
    <citation type="submission" date="2016-10" db="EMBL/GenBank/DDBJ databases">
        <authorList>
            <person name="de Groot N.N."/>
        </authorList>
    </citation>
    <scope>NUCLEOTIDE SEQUENCE [LARGE SCALE GENOMIC DNA]</scope>
    <source>
        <strain evidence="15 16">DSM 23421</strain>
    </source>
</reference>
<dbReference type="GO" id="GO:0004750">
    <property type="term" value="F:D-ribulose-phosphate 3-epimerase activity"/>
    <property type="evidence" value="ECO:0007669"/>
    <property type="project" value="UniProtKB-UniRule"/>
</dbReference>
<keyword evidence="16" id="KW-1185">Reference proteome</keyword>
<comment type="pathway">
    <text evidence="10">Carbohydrate degradation.</text>
</comment>
<evidence type="ECO:0000256" key="4">
    <source>
        <dbReference type="ARBA" id="ARBA00001947"/>
    </source>
</evidence>
<evidence type="ECO:0000256" key="2">
    <source>
        <dbReference type="ARBA" id="ARBA00001936"/>
    </source>
</evidence>
<feature type="binding site" evidence="10">
    <location>
        <begin position="176"/>
        <end position="178"/>
    </location>
    <ligand>
        <name>substrate</name>
    </ligand>
</feature>
<dbReference type="PROSITE" id="PS01086">
    <property type="entry name" value="RIBUL_P_3_EPIMER_2"/>
    <property type="match status" value="1"/>
</dbReference>
<dbReference type="GO" id="GO:0005737">
    <property type="term" value="C:cytoplasm"/>
    <property type="evidence" value="ECO:0007669"/>
    <property type="project" value="UniProtKB-ARBA"/>
</dbReference>
<keyword evidence="9 10" id="KW-0413">Isomerase</keyword>
<keyword evidence="8 10" id="KW-0479">Metal-binding</keyword>
<feature type="binding site" evidence="10 14">
    <location>
        <begin position="143"/>
        <end position="146"/>
    </location>
    <ligand>
        <name>substrate</name>
    </ligand>
</feature>
<dbReference type="GO" id="GO:0046872">
    <property type="term" value="F:metal ion binding"/>
    <property type="evidence" value="ECO:0007669"/>
    <property type="project" value="UniProtKB-UniRule"/>
</dbReference>
<keyword evidence="13" id="KW-0464">Manganese</keyword>
<evidence type="ECO:0000256" key="6">
    <source>
        <dbReference type="ARBA" id="ARBA00009541"/>
    </source>
</evidence>
<accession>A0A1G7GKE3</accession>
<dbReference type="Proteomes" id="UP000199109">
    <property type="component" value="Unassembled WGS sequence"/>
</dbReference>
<dbReference type="Gene3D" id="3.20.20.70">
    <property type="entry name" value="Aldolase class I"/>
    <property type="match status" value="1"/>
</dbReference>
<evidence type="ECO:0000256" key="1">
    <source>
        <dbReference type="ARBA" id="ARBA00001782"/>
    </source>
</evidence>